<dbReference type="InterPro" id="IPR023214">
    <property type="entry name" value="HAD_sf"/>
</dbReference>
<dbReference type="PANTHER" id="PTHR43434:SF23">
    <property type="entry name" value="PHOSPHOGLYCOLATE PHOSPHATASE"/>
    <property type="match status" value="1"/>
</dbReference>
<keyword evidence="1" id="KW-0479">Metal-binding</keyword>
<dbReference type="InterPro" id="IPR006439">
    <property type="entry name" value="HAD-SF_hydro_IA"/>
</dbReference>
<keyword evidence="6" id="KW-1185">Reference proteome</keyword>
<accession>A0ABX7QX49</accession>
<sequence length="222" mass="24336">MPALPQINGLLFDLDGTLVDTAPDLIEALYRALSQFKLPCLADEHYLTSVASHGSLGLVKAAQPDLDAEHTESVRLALLEHYLSVNGDCARVFDGIDLLLDFALQHRIKLGVVTNKPARFTRPLLTKLGLTPLMKSIISADSTLYRKPDIQPMRLAASQLVLNPAEIAYLGDAERDIIAARNVQMPSVLAGWGYLAEHDTPERWGADLTLNSPTDLLAFIDR</sequence>
<evidence type="ECO:0000256" key="2">
    <source>
        <dbReference type="ARBA" id="ARBA00022801"/>
    </source>
</evidence>
<dbReference type="Gene3D" id="1.10.150.240">
    <property type="entry name" value="Putative phosphatase, domain 2"/>
    <property type="match status" value="1"/>
</dbReference>
<keyword evidence="2 5" id="KW-0378">Hydrolase</keyword>
<evidence type="ECO:0000256" key="4">
    <source>
        <dbReference type="ARBA" id="ARBA00023277"/>
    </source>
</evidence>
<dbReference type="InterPro" id="IPR050155">
    <property type="entry name" value="HAD-like_hydrolase_sf"/>
</dbReference>
<reference evidence="5 6" key="1">
    <citation type="submission" date="2021-03" db="EMBL/GenBank/DDBJ databases">
        <title>Novel species identification of genus Shewanella.</title>
        <authorList>
            <person name="Liu G."/>
            <person name="Zhang Q."/>
        </authorList>
    </citation>
    <scope>NUCLEOTIDE SEQUENCE [LARGE SCALE GENOMIC DNA]</scope>
    <source>
        <strain evidence="5 6">FJAT-51800</strain>
    </source>
</reference>
<dbReference type="InterPro" id="IPR023198">
    <property type="entry name" value="PGP-like_dom2"/>
</dbReference>
<evidence type="ECO:0000313" key="5">
    <source>
        <dbReference type="EMBL" id="QSX35213.1"/>
    </source>
</evidence>
<dbReference type="EMBL" id="CP071503">
    <property type="protein sequence ID" value="QSX35213.1"/>
    <property type="molecule type" value="Genomic_DNA"/>
</dbReference>
<proteinExistence type="predicted"/>
<evidence type="ECO:0000256" key="3">
    <source>
        <dbReference type="ARBA" id="ARBA00022842"/>
    </source>
</evidence>
<dbReference type="Proteomes" id="UP000662770">
    <property type="component" value="Chromosome"/>
</dbReference>
<dbReference type="PANTHER" id="PTHR43434">
    <property type="entry name" value="PHOSPHOGLYCOLATE PHOSPHATASE"/>
    <property type="match status" value="1"/>
</dbReference>
<evidence type="ECO:0000313" key="6">
    <source>
        <dbReference type="Proteomes" id="UP000662770"/>
    </source>
</evidence>
<dbReference type="RefSeq" id="WP_207356407.1">
    <property type="nucleotide sequence ID" value="NZ_CP071503.1"/>
</dbReference>
<gene>
    <name evidence="5" type="ORF">JYB87_08470</name>
</gene>
<name>A0ABX7QX49_9GAMM</name>
<dbReference type="SFLD" id="SFLDG01129">
    <property type="entry name" value="C1.5:_HAD__Beta-PGM__Phosphata"/>
    <property type="match status" value="1"/>
</dbReference>
<dbReference type="NCBIfam" id="TIGR01549">
    <property type="entry name" value="HAD-SF-IA-v1"/>
    <property type="match status" value="1"/>
</dbReference>
<keyword evidence="4" id="KW-0119">Carbohydrate metabolism</keyword>
<dbReference type="InterPro" id="IPR041492">
    <property type="entry name" value="HAD_2"/>
</dbReference>
<organism evidence="5 6">
    <name type="scientific">Shewanella avicenniae</name>
    <dbReference type="NCBI Taxonomy" id="2814294"/>
    <lineage>
        <taxon>Bacteria</taxon>
        <taxon>Pseudomonadati</taxon>
        <taxon>Pseudomonadota</taxon>
        <taxon>Gammaproteobacteria</taxon>
        <taxon>Alteromonadales</taxon>
        <taxon>Shewanellaceae</taxon>
        <taxon>Shewanella</taxon>
    </lineage>
</organism>
<keyword evidence="3" id="KW-0460">Magnesium</keyword>
<evidence type="ECO:0000256" key="1">
    <source>
        <dbReference type="ARBA" id="ARBA00022723"/>
    </source>
</evidence>
<dbReference type="InterPro" id="IPR036412">
    <property type="entry name" value="HAD-like_sf"/>
</dbReference>
<dbReference type="Gene3D" id="3.40.50.1000">
    <property type="entry name" value="HAD superfamily/HAD-like"/>
    <property type="match status" value="1"/>
</dbReference>
<protein>
    <submittedName>
        <fullName evidence="5">HAD-IA family hydrolase</fullName>
    </submittedName>
</protein>
<dbReference type="GO" id="GO:0016787">
    <property type="term" value="F:hydrolase activity"/>
    <property type="evidence" value="ECO:0007669"/>
    <property type="project" value="UniProtKB-KW"/>
</dbReference>
<dbReference type="SFLD" id="SFLDS00003">
    <property type="entry name" value="Haloacid_Dehalogenase"/>
    <property type="match status" value="1"/>
</dbReference>
<dbReference type="SUPFAM" id="SSF56784">
    <property type="entry name" value="HAD-like"/>
    <property type="match status" value="1"/>
</dbReference>
<dbReference type="Pfam" id="PF13419">
    <property type="entry name" value="HAD_2"/>
    <property type="match status" value="1"/>
</dbReference>